<name>A0A6P7XKK4_9AMPH</name>
<dbReference type="GO" id="GO:0017017">
    <property type="term" value="F:MAP kinase tyrosine/serine/threonine phosphatase activity"/>
    <property type="evidence" value="ECO:0007669"/>
    <property type="project" value="InterPro"/>
</dbReference>
<dbReference type="AlphaFoldDB" id="A0A6P7XKK4"/>
<keyword evidence="2" id="KW-0378">Hydrolase</keyword>
<dbReference type="PROSITE" id="PS00383">
    <property type="entry name" value="TYR_PHOSPHATASE_1"/>
    <property type="match status" value="1"/>
</dbReference>
<evidence type="ECO:0000256" key="3">
    <source>
        <dbReference type="ARBA" id="ARBA00022912"/>
    </source>
</evidence>
<feature type="domain" description="Rhodanese" evidence="7">
    <location>
        <begin position="23"/>
        <end position="165"/>
    </location>
</feature>
<dbReference type="GO" id="GO:0033550">
    <property type="term" value="F:MAP kinase tyrosine phosphatase activity"/>
    <property type="evidence" value="ECO:0007669"/>
    <property type="project" value="TreeGrafter"/>
</dbReference>
<dbReference type="SMART" id="SM00450">
    <property type="entry name" value="RHOD"/>
    <property type="match status" value="1"/>
</dbReference>
<dbReference type="GO" id="GO:0043409">
    <property type="term" value="P:negative regulation of MAPK cascade"/>
    <property type="evidence" value="ECO:0007669"/>
    <property type="project" value="TreeGrafter"/>
</dbReference>
<dbReference type="PANTHER" id="PTHR10159:SF531">
    <property type="entry name" value="DUAL SPECIFICITY PHOSPHATASE 8"/>
    <property type="match status" value="1"/>
</dbReference>
<dbReference type="CDD" id="cd14568">
    <property type="entry name" value="DSP_MKP_classIII"/>
    <property type="match status" value="1"/>
</dbReference>
<dbReference type="InterPro" id="IPR016130">
    <property type="entry name" value="Tyr_Pase_AS"/>
</dbReference>
<dbReference type="SUPFAM" id="SSF52821">
    <property type="entry name" value="Rhodanese/Cell cycle control phosphatase"/>
    <property type="match status" value="1"/>
</dbReference>
<dbReference type="Pfam" id="PF00782">
    <property type="entry name" value="DSPc"/>
    <property type="match status" value="1"/>
</dbReference>
<dbReference type="InterPro" id="IPR008343">
    <property type="entry name" value="MKP"/>
</dbReference>
<dbReference type="GeneID" id="115464609"/>
<dbReference type="RefSeq" id="XP_030050829.1">
    <property type="nucleotide sequence ID" value="XM_030194969.1"/>
</dbReference>
<organism evidence="8 9">
    <name type="scientific">Microcaecilia unicolor</name>
    <dbReference type="NCBI Taxonomy" id="1415580"/>
    <lineage>
        <taxon>Eukaryota</taxon>
        <taxon>Metazoa</taxon>
        <taxon>Chordata</taxon>
        <taxon>Craniata</taxon>
        <taxon>Vertebrata</taxon>
        <taxon>Euteleostomi</taxon>
        <taxon>Amphibia</taxon>
        <taxon>Gymnophiona</taxon>
        <taxon>Siphonopidae</taxon>
        <taxon>Microcaecilia</taxon>
    </lineage>
</organism>
<evidence type="ECO:0000256" key="4">
    <source>
        <dbReference type="SAM" id="MobiDB-lite"/>
    </source>
</evidence>
<dbReference type="InterPro" id="IPR001763">
    <property type="entry name" value="Rhodanese-like_dom"/>
</dbReference>
<comment type="similarity">
    <text evidence="1">Belongs to the protein-tyrosine phosphatase family. Non-receptor class dual specificity subfamily.</text>
</comment>
<dbReference type="InterPro" id="IPR000340">
    <property type="entry name" value="Dual-sp_phosphatase_cat-dom"/>
</dbReference>
<dbReference type="Pfam" id="PF00581">
    <property type="entry name" value="Rhodanese"/>
    <property type="match status" value="1"/>
</dbReference>
<dbReference type="InterPro" id="IPR000387">
    <property type="entry name" value="Tyr_Pase_dom"/>
</dbReference>
<dbReference type="InParanoid" id="A0A6P7XKK4"/>
<dbReference type="PRINTS" id="PR01764">
    <property type="entry name" value="MAPKPHPHTASE"/>
</dbReference>
<dbReference type="PROSITE" id="PS50054">
    <property type="entry name" value="TYR_PHOSPHATASE_DUAL"/>
    <property type="match status" value="1"/>
</dbReference>
<feature type="domain" description="Tyrosine specific protein phosphatases" evidence="6">
    <location>
        <begin position="256"/>
        <end position="310"/>
    </location>
</feature>
<dbReference type="Proteomes" id="UP000515156">
    <property type="component" value="Chromosome 3"/>
</dbReference>
<dbReference type="InterPro" id="IPR020422">
    <property type="entry name" value="TYR_PHOSPHATASE_DUAL_dom"/>
</dbReference>
<dbReference type="InterPro" id="IPR029021">
    <property type="entry name" value="Prot-tyrosine_phosphatase-like"/>
</dbReference>
<dbReference type="GO" id="GO:0005634">
    <property type="term" value="C:nucleus"/>
    <property type="evidence" value="ECO:0007669"/>
    <property type="project" value="TreeGrafter"/>
</dbReference>
<dbReference type="SMART" id="SM00195">
    <property type="entry name" value="DSPc"/>
    <property type="match status" value="1"/>
</dbReference>
<evidence type="ECO:0000259" key="5">
    <source>
        <dbReference type="PROSITE" id="PS50054"/>
    </source>
</evidence>
<evidence type="ECO:0000259" key="7">
    <source>
        <dbReference type="PROSITE" id="PS50206"/>
    </source>
</evidence>
<dbReference type="Gene3D" id="3.90.190.10">
    <property type="entry name" value="Protein tyrosine phosphatase superfamily"/>
    <property type="match status" value="1"/>
</dbReference>
<accession>A0A6P7XKK4</accession>
<dbReference type="OrthoDB" id="165342at2759"/>
<evidence type="ECO:0000259" key="6">
    <source>
        <dbReference type="PROSITE" id="PS50056"/>
    </source>
</evidence>
<gene>
    <name evidence="9" type="primary">LOC115464609</name>
</gene>
<dbReference type="PROSITE" id="PS50056">
    <property type="entry name" value="TYR_PHOSPHATASE_2"/>
    <property type="match status" value="1"/>
</dbReference>
<feature type="compositionally biased region" description="Polar residues" evidence="4">
    <location>
        <begin position="483"/>
        <end position="495"/>
    </location>
</feature>
<evidence type="ECO:0000313" key="9">
    <source>
        <dbReference type="RefSeq" id="XP_030050829.1"/>
    </source>
</evidence>
<sequence>MGGERMPPLAIRAKQLAEMLWQDQGALLLLDCRSVTEYNLLHVVGSMNFGGSRHHRKLLLQELLPPSCQVSARGDVHSHTQLIPTFFAPLSCPLTHMSPYVQMQCQQGDSPRQKQVVVYDQGSEKRSASPVLTLVLEELQPCYSQISLLEGGFAEFSSWYPSLCEGCSASLLHASISQPCLSTSSVSITRVLLHLYLGSQSDALNQEVVGLNGITHVLNVSCSCPQPSFIPSNRFLRIPINDSYSDNILPWLKQATDFIDKAEVMNGKVLLHCFAGVSRSAAFAIAYVMYSTGLPLDEAYRFVKEKRPSISPNFNFLGQLLEYESVLSCAPSIKATSQSSHPDTLPPAWSDRGHHCFQMRPGCPSCDTTSSSVEVAEEARELEPLSLVDQFNSLEISLENRMKAQDMKRSFSLEVKSLYTPPAPSTLETPTDFSRSSHLCSDPKSRGVWNRLFGDGFSLFSFFSDNKGTQAEPEKQVGRSGTCKKSVTQGSTTGEQELKKAPQSFVLSRPNCKRLDLKRESSMEERLQRQRVSLVPV</sequence>
<keyword evidence="3" id="KW-0904">Protein phosphatase</keyword>
<feature type="domain" description="Tyrosine-protein phosphatase" evidence="5">
    <location>
        <begin position="187"/>
        <end position="329"/>
    </location>
</feature>
<evidence type="ECO:0000256" key="2">
    <source>
        <dbReference type="ARBA" id="ARBA00022801"/>
    </source>
</evidence>
<feature type="region of interest" description="Disordered" evidence="4">
    <location>
        <begin position="469"/>
        <end position="503"/>
    </location>
</feature>
<dbReference type="PANTHER" id="PTHR10159">
    <property type="entry name" value="DUAL SPECIFICITY PROTEIN PHOSPHATASE"/>
    <property type="match status" value="1"/>
</dbReference>
<dbReference type="GO" id="GO:0005737">
    <property type="term" value="C:cytoplasm"/>
    <property type="evidence" value="ECO:0007669"/>
    <property type="project" value="TreeGrafter"/>
</dbReference>
<protein>
    <submittedName>
        <fullName evidence="9">Dual specificity protein phosphatase 8-like</fullName>
    </submittedName>
</protein>
<reference evidence="9" key="1">
    <citation type="submission" date="2025-08" db="UniProtKB">
        <authorList>
            <consortium name="RefSeq"/>
        </authorList>
    </citation>
    <scope>IDENTIFICATION</scope>
</reference>
<dbReference type="KEGG" id="muo:115464609"/>
<evidence type="ECO:0000313" key="8">
    <source>
        <dbReference type="Proteomes" id="UP000515156"/>
    </source>
</evidence>
<dbReference type="GO" id="GO:0008330">
    <property type="term" value="F:protein tyrosine/threonine phosphatase activity"/>
    <property type="evidence" value="ECO:0007669"/>
    <property type="project" value="TreeGrafter"/>
</dbReference>
<proteinExistence type="inferred from homology"/>
<dbReference type="Gene3D" id="3.40.250.10">
    <property type="entry name" value="Rhodanese-like domain"/>
    <property type="match status" value="1"/>
</dbReference>
<evidence type="ECO:0000256" key="1">
    <source>
        <dbReference type="ARBA" id="ARBA00008601"/>
    </source>
</evidence>
<dbReference type="SUPFAM" id="SSF52799">
    <property type="entry name" value="(Phosphotyrosine protein) phosphatases II"/>
    <property type="match status" value="1"/>
</dbReference>
<keyword evidence="8" id="KW-1185">Reference proteome</keyword>
<dbReference type="PROSITE" id="PS50206">
    <property type="entry name" value="RHODANESE_3"/>
    <property type="match status" value="1"/>
</dbReference>
<dbReference type="InterPro" id="IPR036873">
    <property type="entry name" value="Rhodanese-like_dom_sf"/>
</dbReference>